<keyword evidence="1" id="KW-0446">Lipid-binding</keyword>
<keyword evidence="4" id="KW-1185">Reference proteome</keyword>
<dbReference type="PANTHER" id="PTHR33434:SF2">
    <property type="entry name" value="FATTY ACID-BINDING PROTEIN TM_1468"/>
    <property type="match status" value="1"/>
</dbReference>
<reference evidence="3 4" key="1">
    <citation type="submission" date="2020-04" db="EMBL/GenBank/DDBJ databases">
        <title>Genome sequencing of novel species.</title>
        <authorList>
            <person name="Heo J."/>
            <person name="Kim S.-J."/>
            <person name="Kim J.-S."/>
            <person name="Hong S.-B."/>
            <person name="Kwon S.-W."/>
        </authorList>
    </citation>
    <scope>NUCLEOTIDE SEQUENCE [LARGE SCALE GENOMIC DNA]</scope>
    <source>
        <strain evidence="3 4">MFER-1</strain>
    </source>
</reference>
<proteinExistence type="predicted"/>
<evidence type="ECO:0000259" key="2">
    <source>
        <dbReference type="PROSITE" id="PS51480"/>
    </source>
</evidence>
<dbReference type="NCBIfam" id="TIGR00762">
    <property type="entry name" value="DegV"/>
    <property type="match status" value="1"/>
</dbReference>
<dbReference type="Gene3D" id="3.30.1180.10">
    <property type="match status" value="1"/>
</dbReference>
<dbReference type="InterPro" id="IPR036117">
    <property type="entry name" value="DhaL_dom_sf"/>
</dbReference>
<dbReference type="Pfam" id="PF02645">
    <property type="entry name" value="DegV"/>
    <property type="match status" value="1"/>
</dbReference>
<dbReference type="InterPro" id="IPR033470">
    <property type="entry name" value="FakA-like_C"/>
</dbReference>
<dbReference type="PROSITE" id="PS51480">
    <property type="entry name" value="DHAL"/>
    <property type="match status" value="1"/>
</dbReference>
<dbReference type="InterPro" id="IPR050270">
    <property type="entry name" value="DegV_domain_contain"/>
</dbReference>
<dbReference type="InterPro" id="IPR043168">
    <property type="entry name" value="DegV_C"/>
</dbReference>
<evidence type="ECO:0000313" key="3">
    <source>
        <dbReference type="EMBL" id="QJD82210.1"/>
    </source>
</evidence>
<dbReference type="PANTHER" id="PTHR33434">
    <property type="entry name" value="DEGV DOMAIN-CONTAINING PROTEIN DR_1986-RELATED"/>
    <property type="match status" value="1"/>
</dbReference>
<dbReference type="SMART" id="SM01120">
    <property type="entry name" value="Dak2"/>
    <property type="match status" value="1"/>
</dbReference>
<dbReference type="Gene3D" id="3.40.50.10170">
    <property type="match status" value="1"/>
</dbReference>
<accession>A0A7Z2VFX6</accession>
<organism evidence="3 4">
    <name type="scientific">Cohnella herbarum</name>
    <dbReference type="NCBI Taxonomy" id="2728023"/>
    <lineage>
        <taxon>Bacteria</taxon>
        <taxon>Bacillati</taxon>
        <taxon>Bacillota</taxon>
        <taxon>Bacilli</taxon>
        <taxon>Bacillales</taxon>
        <taxon>Paenibacillaceae</taxon>
        <taxon>Cohnella</taxon>
    </lineage>
</organism>
<dbReference type="SMART" id="SM01121">
    <property type="entry name" value="Dak1_2"/>
    <property type="match status" value="1"/>
</dbReference>
<dbReference type="SUPFAM" id="SSF101473">
    <property type="entry name" value="DhaL-like"/>
    <property type="match status" value="1"/>
</dbReference>
<dbReference type="InterPro" id="IPR004007">
    <property type="entry name" value="DhaL_dom"/>
</dbReference>
<dbReference type="EMBL" id="CP051680">
    <property type="protein sequence ID" value="QJD82210.1"/>
    <property type="molecule type" value="Genomic_DNA"/>
</dbReference>
<evidence type="ECO:0000313" key="4">
    <source>
        <dbReference type="Proteomes" id="UP000502248"/>
    </source>
</evidence>
<dbReference type="GO" id="GO:0006071">
    <property type="term" value="P:glycerol metabolic process"/>
    <property type="evidence" value="ECO:0007669"/>
    <property type="project" value="InterPro"/>
</dbReference>
<dbReference type="AlphaFoldDB" id="A0A7Z2VFX6"/>
<dbReference type="GO" id="GO:0004371">
    <property type="term" value="F:glycerone kinase activity"/>
    <property type="evidence" value="ECO:0007669"/>
    <property type="project" value="InterPro"/>
</dbReference>
<dbReference type="Gene3D" id="1.25.40.340">
    <property type="match status" value="1"/>
</dbReference>
<dbReference type="Pfam" id="PF02734">
    <property type="entry name" value="Dak2"/>
    <property type="match status" value="1"/>
</dbReference>
<name>A0A7Z2VFX6_9BACL</name>
<dbReference type="GO" id="GO:0008289">
    <property type="term" value="F:lipid binding"/>
    <property type="evidence" value="ECO:0007669"/>
    <property type="project" value="UniProtKB-KW"/>
</dbReference>
<dbReference type="Pfam" id="PF21645">
    <property type="entry name" value="FakA-like_M"/>
    <property type="match status" value="1"/>
</dbReference>
<gene>
    <name evidence="3" type="ORF">HH215_02790</name>
</gene>
<dbReference type="InterPro" id="IPR003797">
    <property type="entry name" value="DegV"/>
</dbReference>
<protein>
    <submittedName>
        <fullName evidence="3">DegV family EDD domain-containing protein</fullName>
    </submittedName>
</protein>
<dbReference type="PROSITE" id="PS51482">
    <property type="entry name" value="DEGV"/>
    <property type="match status" value="1"/>
</dbReference>
<feature type="domain" description="DhaL" evidence="2">
    <location>
        <begin position="42"/>
        <end position="232"/>
    </location>
</feature>
<dbReference type="SUPFAM" id="SSF82549">
    <property type="entry name" value="DAK1/DegV-like"/>
    <property type="match status" value="1"/>
</dbReference>
<sequence length="639" mass="71625">MIGMKCLSVSFRHYSSLSCTSMNKRRSRVIQGGSIVELMNRRTFHDLILCGANEVIRHKEELNSINVFPVNDGDTGSNLAYLMETIIRESRWKEPSSETLKQLKSACLRGSRGNSGMIFSQFIISMCNFLLNNKELKQRHFLDMCEQSVKQAYQAVASPQEGTILTVMKAWVRVMRSNVDRTVGIQEMLIESYGEVCISLENTKTQMDILRKHNVVDAGAKGFVHFLYGFITEIKKPKAERTESEAAYQYETYQQGHEMEINHLISHYDDNGYRYCSEFLMNWDTDYFPVKEELARLGDSLVSVGDDKQGKIHIHTNDPDQIADLLAQKGTLVYQKVDDMRRQHEMISAPKASIALLVDSACDLPQQLMDEHRIHLLPLQIQIGNSSYLDKVTLKPESFYDKLASSDIQPKSSQPSPESITRKYRELLNHYDQVVSIHVSGALSGTYDACSTVAKQVNSSRIHVFNSRTLSGALGLIVLQAAKAIAAGASIEEIKKLLRDQIPKSEILVSVPTLKYMVRGGRVSPLKGKVAAWLNMKPIVSLDGEGKSVLYGKTLFRKSNMGKMIRMLEQIHQKYDIAQYVLLHAGASEEIERCRKLTESITGAKPLYISDVSPVIGASAGKGAISVAMLLANDNRRGD</sequence>
<dbReference type="KEGG" id="cheb:HH215_02790"/>
<evidence type="ECO:0000256" key="1">
    <source>
        <dbReference type="ARBA" id="ARBA00023121"/>
    </source>
</evidence>
<dbReference type="Proteomes" id="UP000502248">
    <property type="component" value="Chromosome"/>
</dbReference>
<dbReference type="InterPro" id="IPR048394">
    <property type="entry name" value="FakA-like_M"/>
</dbReference>